<dbReference type="SUPFAM" id="SSF55961">
    <property type="entry name" value="Bet v1-like"/>
    <property type="match status" value="1"/>
</dbReference>
<name>A0ABW4SVE9_9ACTN</name>
<keyword evidence="3" id="KW-1185">Reference proteome</keyword>
<proteinExistence type="predicted"/>
<feature type="region of interest" description="Disordered" evidence="1">
    <location>
        <begin position="1"/>
        <end position="27"/>
    </location>
</feature>
<dbReference type="EMBL" id="JBHUFV010000024">
    <property type="protein sequence ID" value="MFD1933133.1"/>
    <property type="molecule type" value="Genomic_DNA"/>
</dbReference>
<dbReference type="RefSeq" id="WP_379573178.1">
    <property type="nucleotide sequence ID" value="NZ_JBHUFV010000024.1"/>
</dbReference>
<evidence type="ECO:0008006" key="4">
    <source>
        <dbReference type="Google" id="ProtNLM"/>
    </source>
</evidence>
<accession>A0ABW4SVE9</accession>
<evidence type="ECO:0000256" key="1">
    <source>
        <dbReference type="SAM" id="MobiDB-lite"/>
    </source>
</evidence>
<gene>
    <name evidence="2" type="ORF">ACFSKW_16790</name>
</gene>
<comment type="caution">
    <text evidence="2">The sequence shown here is derived from an EMBL/GenBank/DDBJ whole genome shotgun (WGS) entry which is preliminary data.</text>
</comment>
<dbReference type="Proteomes" id="UP001597368">
    <property type="component" value="Unassembled WGS sequence"/>
</dbReference>
<organism evidence="2 3">
    <name type="scientific">Nonomuraea mangrovi</name>
    <dbReference type="NCBI Taxonomy" id="2316207"/>
    <lineage>
        <taxon>Bacteria</taxon>
        <taxon>Bacillati</taxon>
        <taxon>Actinomycetota</taxon>
        <taxon>Actinomycetes</taxon>
        <taxon>Streptosporangiales</taxon>
        <taxon>Streptosporangiaceae</taxon>
        <taxon>Nonomuraea</taxon>
    </lineage>
</organism>
<evidence type="ECO:0000313" key="3">
    <source>
        <dbReference type="Proteomes" id="UP001597368"/>
    </source>
</evidence>
<evidence type="ECO:0000313" key="2">
    <source>
        <dbReference type="EMBL" id="MFD1933133.1"/>
    </source>
</evidence>
<sequence length="257" mass="28722">MSGLSVLPDGPRLDASPSCEEDGVTDVEHLGDPPFHTVQYCTEGRIFRLFPTSCRAFGRCVTASSTAHDNRRSGGMMDTRIPLVWGATAEEIKAPYPCDTQLEATSQPLFRAVTVQAEPSVLFRWLCQLRISSYSFAFLFGMRTPTTLTPGTDRLEVGQRFMDLFDLVDYDVNRHLTLAISGSGGKTIYGDLVVSYVVRDIGHGLSRLVVKTIHEPAGGLQKVLKPFLAWGDLFMMRRQLHNLRRFAEREQLSRQGH</sequence>
<reference evidence="3" key="1">
    <citation type="journal article" date="2019" name="Int. J. Syst. Evol. Microbiol.">
        <title>The Global Catalogue of Microorganisms (GCM) 10K type strain sequencing project: providing services to taxonomists for standard genome sequencing and annotation.</title>
        <authorList>
            <consortium name="The Broad Institute Genomics Platform"/>
            <consortium name="The Broad Institute Genome Sequencing Center for Infectious Disease"/>
            <person name="Wu L."/>
            <person name="Ma J."/>
        </authorList>
    </citation>
    <scope>NUCLEOTIDE SEQUENCE [LARGE SCALE GENOMIC DNA]</scope>
    <source>
        <strain evidence="3">ICMP 6774ER</strain>
    </source>
</reference>
<protein>
    <recommendedName>
        <fullName evidence="4">DUF2867 domain-containing protein</fullName>
    </recommendedName>
</protein>